<dbReference type="EMBL" id="FOIQ01000005">
    <property type="protein sequence ID" value="SEW21246.1"/>
    <property type="molecule type" value="Genomic_DNA"/>
</dbReference>
<evidence type="ECO:0000313" key="2">
    <source>
        <dbReference type="Proteomes" id="UP000199373"/>
    </source>
</evidence>
<keyword evidence="2" id="KW-1185">Reference proteome</keyword>
<sequence>MIFLERNVAMRVLIIYLMLLSSLSVFSVKPQQIIDSMVIKVAPWDAVTDIGIECSNFETSIDYQVCDEQNSCAISKIVSELNRLDKSLKGGEDMRCKIIFYHSGEALWSCCIGKITTKIESEYYYTSPSLIAVIDSIVNSHQTQLRKEVIEKWDYTPSLNKVYQYLTSQSGRLYDGIEIKEDLEFTVFCNVGEDGRTTNVQFTKNRNGKDKVIPVQITSVLEEILYHEIRWAVPPKHYADWVPIKISIKSNVSKNKTGAKANDSILVDKERTERRTIFYNEEEMNSIGEGSIIEDGGIIAKYLSDSLVVYVNKAGEEIRIVPNMVCFDKGREGLIKELFSSLDISNEDYGGRVIFFILFNNMLQVQEIRVFEPLRPSYKANDLVIDKYVKYLEQTEGRWIRKENKQEWNLYIFSTVI</sequence>
<gene>
    <name evidence="1" type="ORF">SAMN04487850_2185</name>
</gene>
<protein>
    <submittedName>
        <fullName evidence="1">Uncharacterized protein</fullName>
    </submittedName>
</protein>
<organism evidence="1 2">
    <name type="scientific">Prevotella aff. ruminicola Tc2-24</name>
    <dbReference type="NCBI Taxonomy" id="81582"/>
    <lineage>
        <taxon>Bacteria</taxon>
        <taxon>Pseudomonadati</taxon>
        <taxon>Bacteroidota</taxon>
        <taxon>Bacteroidia</taxon>
        <taxon>Bacteroidales</taxon>
        <taxon>Prevotellaceae</taxon>
        <taxon>Prevotella</taxon>
    </lineage>
</organism>
<name>A0A1I0Q382_9BACT</name>
<dbReference type="AlphaFoldDB" id="A0A1I0Q382"/>
<proteinExistence type="predicted"/>
<evidence type="ECO:0000313" key="1">
    <source>
        <dbReference type="EMBL" id="SEW21246.1"/>
    </source>
</evidence>
<reference evidence="1 2" key="1">
    <citation type="submission" date="2016-10" db="EMBL/GenBank/DDBJ databases">
        <authorList>
            <person name="de Groot N.N."/>
        </authorList>
    </citation>
    <scope>NUCLEOTIDE SEQUENCE [LARGE SCALE GENOMIC DNA]</scope>
    <source>
        <strain evidence="1 2">TC2-24</strain>
    </source>
</reference>
<dbReference type="Proteomes" id="UP000199373">
    <property type="component" value="Unassembled WGS sequence"/>
</dbReference>
<accession>A0A1I0Q382</accession>